<evidence type="ECO:0000313" key="1">
    <source>
        <dbReference type="EMBL" id="KAK6179746.1"/>
    </source>
</evidence>
<proteinExistence type="predicted"/>
<protein>
    <submittedName>
        <fullName evidence="1">Uncharacterized protein</fullName>
    </submittedName>
</protein>
<dbReference type="AlphaFoldDB" id="A0AAN8JKT1"/>
<name>A0AAN8JKT1_PATCE</name>
<dbReference type="EMBL" id="JAZGQO010000008">
    <property type="protein sequence ID" value="KAK6179746.1"/>
    <property type="molecule type" value="Genomic_DNA"/>
</dbReference>
<evidence type="ECO:0000313" key="2">
    <source>
        <dbReference type="Proteomes" id="UP001347796"/>
    </source>
</evidence>
<reference evidence="1 2" key="1">
    <citation type="submission" date="2024-01" db="EMBL/GenBank/DDBJ databases">
        <title>The genome of the rayed Mediterranean limpet Patella caerulea (Linnaeus, 1758).</title>
        <authorList>
            <person name="Anh-Thu Weber A."/>
            <person name="Halstead-Nussloch G."/>
        </authorList>
    </citation>
    <scope>NUCLEOTIDE SEQUENCE [LARGE SCALE GENOMIC DNA]</scope>
    <source>
        <strain evidence="1">AATW-2023a</strain>
        <tissue evidence="1">Whole specimen</tissue>
    </source>
</reference>
<dbReference type="Proteomes" id="UP001347796">
    <property type="component" value="Unassembled WGS sequence"/>
</dbReference>
<gene>
    <name evidence="1" type="ORF">SNE40_012036</name>
</gene>
<comment type="caution">
    <text evidence="1">The sequence shown here is derived from an EMBL/GenBank/DDBJ whole genome shotgun (WGS) entry which is preliminary data.</text>
</comment>
<keyword evidence="2" id="KW-1185">Reference proteome</keyword>
<accession>A0AAN8JKT1</accession>
<organism evidence="1 2">
    <name type="scientific">Patella caerulea</name>
    <name type="common">Rayed Mediterranean limpet</name>
    <dbReference type="NCBI Taxonomy" id="87958"/>
    <lineage>
        <taxon>Eukaryota</taxon>
        <taxon>Metazoa</taxon>
        <taxon>Spiralia</taxon>
        <taxon>Lophotrochozoa</taxon>
        <taxon>Mollusca</taxon>
        <taxon>Gastropoda</taxon>
        <taxon>Patellogastropoda</taxon>
        <taxon>Patelloidea</taxon>
        <taxon>Patellidae</taxon>
        <taxon>Patella</taxon>
    </lineage>
</organism>
<sequence length="83" mass="9040">MVGALKCHGNNCKQSIFQVPLGVLDKDESKVSDTIDIMENYHQHVPIQPNSKPLTTPLHADGLSCERGNDAQSAWINAASPWA</sequence>